<organism evidence="10 11">
    <name type="scientific">Mesorhizobium denitrificans</name>
    <dbReference type="NCBI Taxonomy" id="2294114"/>
    <lineage>
        <taxon>Bacteria</taxon>
        <taxon>Pseudomonadati</taxon>
        <taxon>Pseudomonadota</taxon>
        <taxon>Alphaproteobacteria</taxon>
        <taxon>Hyphomicrobiales</taxon>
        <taxon>Phyllobacteriaceae</taxon>
        <taxon>Mesorhizobium</taxon>
    </lineage>
</organism>
<gene>
    <name evidence="10" type="ORF">DY251_11750</name>
</gene>
<feature type="region of interest" description="Disordered" evidence="6">
    <location>
        <begin position="794"/>
        <end position="817"/>
    </location>
</feature>
<evidence type="ECO:0000313" key="11">
    <source>
        <dbReference type="Proteomes" id="UP000262379"/>
    </source>
</evidence>
<keyword evidence="2" id="KW-1003">Cell membrane</keyword>
<proteinExistence type="predicted"/>
<evidence type="ECO:0000259" key="9">
    <source>
        <dbReference type="Pfam" id="PF13567"/>
    </source>
</evidence>
<comment type="subcellular location">
    <subcellularLocation>
        <location evidence="1">Cell membrane</location>
        <topology evidence="1">Multi-pass membrane protein</topology>
    </subcellularLocation>
</comment>
<feature type="transmembrane region" description="Helical" evidence="7">
    <location>
        <begin position="545"/>
        <end position="566"/>
    </location>
</feature>
<evidence type="ECO:0000256" key="1">
    <source>
        <dbReference type="ARBA" id="ARBA00004651"/>
    </source>
</evidence>
<accession>A0A371XDE0</accession>
<dbReference type="PANTHER" id="PTHR30619:SF1">
    <property type="entry name" value="RECOMBINATION PROTEIN 2"/>
    <property type="match status" value="1"/>
</dbReference>
<dbReference type="EMBL" id="QURN01000008">
    <property type="protein sequence ID" value="RFC67232.1"/>
    <property type="molecule type" value="Genomic_DNA"/>
</dbReference>
<dbReference type="Proteomes" id="UP000262379">
    <property type="component" value="Unassembled WGS sequence"/>
</dbReference>
<feature type="transmembrane region" description="Helical" evidence="7">
    <location>
        <begin position="107"/>
        <end position="125"/>
    </location>
</feature>
<dbReference type="GO" id="GO:0005886">
    <property type="term" value="C:plasma membrane"/>
    <property type="evidence" value="ECO:0007669"/>
    <property type="project" value="UniProtKB-SubCell"/>
</dbReference>
<dbReference type="InterPro" id="IPR004477">
    <property type="entry name" value="ComEC_N"/>
</dbReference>
<name>A0A371XDE0_9HYPH</name>
<evidence type="ECO:0000256" key="5">
    <source>
        <dbReference type="ARBA" id="ARBA00023136"/>
    </source>
</evidence>
<keyword evidence="4 7" id="KW-1133">Transmembrane helix</keyword>
<evidence type="ECO:0000256" key="2">
    <source>
        <dbReference type="ARBA" id="ARBA00022475"/>
    </source>
</evidence>
<feature type="compositionally biased region" description="Polar residues" evidence="6">
    <location>
        <begin position="804"/>
        <end position="817"/>
    </location>
</feature>
<dbReference type="InterPro" id="IPR025405">
    <property type="entry name" value="DUF4131"/>
</dbReference>
<dbReference type="NCBIfam" id="TIGR00360">
    <property type="entry name" value="ComEC_N-term"/>
    <property type="match status" value="1"/>
</dbReference>
<evidence type="ECO:0000256" key="4">
    <source>
        <dbReference type="ARBA" id="ARBA00022989"/>
    </source>
</evidence>
<dbReference type="Pfam" id="PF13567">
    <property type="entry name" value="DUF4131"/>
    <property type="match status" value="1"/>
</dbReference>
<feature type="transmembrane region" description="Helical" evidence="7">
    <location>
        <begin position="490"/>
        <end position="511"/>
    </location>
</feature>
<keyword evidence="5 7" id="KW-0472">Membrane</keyword>
<feature type="transmembrane region" description="Helical" evidence="7">
    <location>
        <begin position="412"/>
        <end position="433"/>
    </location>
</feature>
<feature type="transmembrane region" description="Helical" evidence="7">
    <location>
        <begin position="84"/>
        <end position="101"/>
    </location>
</feature>
<keyword evidence="3 7" id="KW-0812">Transmembrane</keyword>
<dbReference type="InterPro" id="IPR052159">
    <property type="entry name" value="Competence_DNA_uptake"/>
</dbReference>
<keyword evidence="11" id="KW-1185">Reference proteome</keyword>
<comment type="caution">
    <text evidence="10">The sequence shown here is derived from an EMBL/GenBank/DDBJ whole genome shotgun (WGS) entry which is preliminary data.</text>
</comment>
<evidence type="ECO:0000256" key="7">
    <source>
        <dbReference type="SAM" id="Phobius"/>
    </source>
</evidence>
<dbReference type="AlphaFoldDB" id="A0A371XDE0"/>
<dbReference type="Pfam" id="PF03772">
    <property type="entry name" value="Competence"/>
    <property type="match status" value="1"/>
</dbReference>
<feature type="transmembrane region" description="Helical" evidence="7">
    <location>
        <begin position="573"/>
        <end position="591"/>
    </location>
</feature>
<evidence type="ECO:0000256" key="3">
    <source>
        <dbReference type="ARBA" id="ARBA00022692"/>
    </source>
</evidence>
<feature type="transmembrane region" description="Helical" evidence="7">
    <location>
        <begin position="518"/>
        <end position="539"/>
    </location>
</feature>
<dbReference type="RefSeq" id="WP_116624106.1">
    <property type="nucleotide sequence ID" value="NZ_QURN01000008.1"/>
</dbReference>
<protein>
    <submittedName>
        <fullName evidence="10">ComEC family competence protein</fullName>
    </submittedName>
</protein>
<dbReference type="PANTHER" id="PTHR30619">
    <property type="entry name" value="DNA INTERNALIZATION/COMPETENCE PROTEIN COMEC/REC2"/>
    <property type="match status" value="1"/>
</dbReference>
<evidence type="ECO:0000313" key="10">
    <source>
        <dbReference type="EMBL" id="RFC67232.1"/>
    </source>
</evidence>
<reference evidence="11" key="1">
    <citation type="submission" date="2018-08" db="EMBL/GenBank/DDBJ databases">
        <authorList>
            <person name="Im W.T."/>
        </authorList>
    </citation>
    <scope>NUCLEOTIDE SEQUENCE [LARGE SCALE GENOMIC DNA]</scope>
    <source>
        <strain evidence="11">LA-28</strain>
    </source>
</reference>
<feature type="domain" description="DUF4131" evidence="9">
    <location>
        <begin position="82"/>
        <end position="233"/>
    </location>
</feature>
<feature type="transmembrane region" description="Helical" evidence="7">
    <location>
        <begin position="302"/>
        <end position="328"/>
    </location>
</feature>
<evidence type="ECO:0000259" key="8">
    <source>
        <dbReference type="Pfam" id="PF03772"/>
    </source>
</evidence>
<sequence length="817" mass="87614">MAAQPIAATTAEPEIAPRAAPLRQCPNVPKRTVPERIRKAGDGFASRARQALILERERGTLDLCVPIAMGCGALGYFRAASEPGWLLLVLWVVAPAVLALATRSRPLWHIASLAVALVAFGAVLAKFEVYRASTKVLGSEISTRLTGDILAIDLLANGRVRLVLSVVKTERPTLRYQPDIVRLSTAKLNTGLVAGARISGVVKLHPPSGPVLPGGYDFSFESYFDGIGANGYFLTPPQLVSANTSWHFFTSLENARNRIAERIRNAIAGPEGEIAAALMVGVRAGIPEHVNDSLRRTGLAHILSISGLHMALVAGIAMGGIRWALALFPNWASRHPTKKFAALGALLLIFLYLLISGGDIAAQRSFLMLAIMLLSVAMDRRALSMRNLAIAAIVVLVLSPHEIVGPSFQMSFAATAALIGAYSIWAGAKPGWVTRLRPQKDDHPIAKVARMMSMLFFGTVATALIAGFATAIFGVWHFQRVSPLSLLANLAVSPIVSIIVMPFSVLAMIVMPFGLERYFLIIVGQGLSAMIAISDWLSARSPFDAVGLIPGSSVLWLTAALLASTVPTTRLRWIAPAFAAAGLWAMAHATLPDMLVSEDAQLVAMRGNGATILLNKRLSNNFTLEAWKRALVADEVIAPMPLMHASSRSNAVDTKRDSHEPIARSAAREPQLSREQTETLLANVSAQAFTCKSGLCLAEHNTGAVIAVSANVNIPAAICAVADLVILQAYSKNRPCRTYPITIVDAVSLAHRGVAAIRFPVEAISATAEIVIDFGITEPYRPWHSQRMFSRAARGLPPYKPTKRSTSSSQQKAADQE</sequence>
<feature type="transmembrane region" description="Helical" evidence="7">
    <location>
        <begin position="340"/>
        <end position="362"/>
    </location>
</feature>
<feature type="transmembrane region" description="Helical" evidence="7">
    <location>
        <begin position="454"/>
        <end position="478"/>
    </location>
</feature>
<feature type="transmembrane region" description="Helical" evidence="7">
    <location>
        <begin position="383"/>
        <end position="400"/>
    </location>
</feature>
<feature type="domain" description="ComEC/Rec2-related protein" evidence="8">
    <location>
        <begin position="278"/>
        <end position="560"/>
    </location>
</feature>
<evidence type="ECO:0000256" key="6">
    <source>
        <dbReference type="SAM" id="MobiDB-lite"/>
    </source>
</evidence>